<dbReference type="InterPro" id="IPR019198">
    <property type="entry name" value="Beta_propeller_containing"/>
</dbReference>
<reference evidence="4 5" key="1">
    <citation type="journal article" date="2021" name="Microorganisms">
        <title>Bacterial Dimethylsulfoniopropionate Biosynthesis in the East China Sea.</title>
        <authorList>
            <person name="Liu J."/>
            <person name="Zhang Y."/>
            <person name="Liu J."/>
            <person name="Zhong H."/>
            <person name="Williams B.T."/>
            <person name="Zheng Y."/>
            <person name="Curson A.R.J."/>
            <person name="Sun C."/>
            <person name="Sun H."/>
            <person name="Song D."/>
            <person name="Wagner Mackenzie B."/>
            <person name="Bermejo Martinez A."/>
            <person name="Todd J.D."/>
            <person name="Zhang X.H."/>
        </authorList>
    </citation>
    <scope>NUCLEOTIDE SEQUENCE [LARGE SCALE GENOMIC DNA]</scope>
    <source>
        <strain evidence="4 5">ESS08</strain>
    </source>
</reference>
<dbReference type="Proteomes" id="UP000761411">
    <property type="component" value="Unassembled WGS sequence"/>
</dbReference>
<dbReference type="AlphaFoldDB" id="A0A944GZH4"/>
<organism evidence="4 5">
    <name type="scientific">Mesobacillus boroniphilus</name>
    <dbReference type="NCBI Taxonomy" id="308892"/>
    <lineage>
        <taxon>Bacteria</taxon>
        <taxon>Bacillati</taxon>
        <taxon>Bacillota</taxon>
        <taxon>Bacilli</taxon>
        <taxon>Bacillales</taxon>
        <taxon>Bacillaceae</taxon>
        <taxon>Mesobacillus</taxon>
    </lineage>
</organism>
<dbReference type="EMBL" id="QTKX01000003">
    <property type="protein sequence ID" value="MBS8266481.1"/>
    <property type="molecule type" value="Genomic_DNA"/>
</dbReference>
<keyword evidence="5" id="KW-1185">Reference proteome</keyword>
<keyword evidence="1" id="KW-0732">Signal</keyword>
<evidence type="ECO:0000313" key="5">
    <source>
        <dbReference type="Proteomes" id="UP000761411"/>
    </source>
</evidence>
<gene>
    <name evidence="4" type="ORF">DYI25_18835</name>
</gene>
<proteinExistence type="predicted"/>
<comment type="caution">
    <text evidence="4">The sequence shown here is derived from an EMBL/GenBank/DDBJ whole genome shotgun (WGS) entry which is preliminary data.</text>
</comment>
<accession>A0A944GZH4</accession>
<feature type="domain" description="SbsA Ig-like" evidence="3">
    <location>
        <begin position="41"/>
        <end position="125"/>
    </location>
</feature>
<sequence length="725" mass="82995">MKKWWLISGLLLASIVAVAFFSFSQFKVVNAWEEEHVVLPNKVWKLEFSENISEKSLDADLIFVTNDKGEKIDTKLELGDDRKTIYILPPAQGYDLKSKEYTVHFKKGIKSALGRELNSGHNWKFVVKETLPTVGSQENLASYFEDIIEEEKEARSWFGGLKESFSAGEDKATEESVAADKSGGGGDVSETNVQVQGVDEADIVKTDGESIFQAEHNKVRIIQAVPGTQMKVLSVLHFDENFSPSQLFLQDDQLVVIGHQYNEIYRPYEDVAKDSLIAPMMQSTTIIVYDVKNPADPKQIREVKVEGHYVSARKVENLVYLITQHYPDYWLLKENRKIDIRPKFTDTAYDSKERTIDYDDIHYFPESRQPNYTLIAALDLEQPKKEVALTTYLGSGNQLYMSKENLYLAVENYGDMDRKDRGVIAPDTDVHKFEIKGLDVKYHSSATVTGTVLNQFSMDEHNGYFRVVTTKGYAWDEKRPSSNHLYILDKNLKETGKIEELARGERIYSARFMGDRIYMVTFKETDPLFVFDASDPANPKVLGELKIPGFSNYLHPYDENHIIGFGQDTKIVAEKGASQPRILTDGVKISLFDVSDMTNPKEKFTEIIGGRGTYSPLNHDHKALLFNREKDIFAFPISVYRNSEKNEYEQFFEYQGAYVYSIDPVTGFKLKSKITHINGEMPYYEEWEHQIQRLLYIGDKLYGLSPEKITSHKMGSYEKVGELEF</sequence>
<evidence type="ECO:0000256" key="1">
    <source>
        <dbReference type="ARBA" id="ARBA00022729"/>
    </source>
</evidence>
<dbReference type="Pfam" id="PF09826">
    <property type="entry name" value="Beta_propel"/>
    <property type="match status" value="1"/>
</dbReference>
<evidence type="ECO:0000256" key="2">
    <source>
        <dbReference type="SAM" id="MobiDB-lite"/>
    </source>
</evidence>
<name>A0A944GZH4_9BACI</name>
<dbReference type="Pfam" id="PF13205">
    <property type="entry name" value="Big_5"/>
    <property type="match status" value="1"/>
</dbReference>
<evidence type="ECO:0000313" key="4">
    <source>
        <dbReference type="EMBL" id="MBS8266481.1"/>
    </source>
</evidence>
<protein>
    <recommendedName>
        <fullName evidence="3">SbsA Ig-like domain-containing protein</fullName>
    </recommendedName>
</protein>
<dbReference type="RefSeq" id="WP_213371822.1">
    <property type="nucleotide sequence ID" value="NZ_QTKX01000003.1"/>
</dbReference>
<dbReference type="InterPro" id="IPR032812">
    <property type="entry name" value="SbsA_Ig"/>
</dbReference>
<evidence type="ECO:0000259" key="3">
    <source>
        <dbReference type="Pfam" id="PF13205"/>
    </source>
</evidence>
<feature type="region of interest" description="Disordered" evidence="2">
    <location>
        <begin position="169"/>
        <end position="191"/>
    </location>
</feature>